<dbReference type="GO" id="GO:0005524">
    <property type="term" value="F:ATP binding"/>
    <property type="evidence" value="ECO:0007669"/>
    <property type="project" value="UniProtKB-KW"/>
</dbReference>
<protein>
    <submittedName>
        <fullName evidence="6">ABC-type uncharacterized transport system, ATPase component</fullName>
    </submittedName>
</protein>
<evidence type="ECO:0000259" key="5">
    <source>
        <dbReference type="PROSITE" id="PS50893"/>
    </source>
</evidence>
<dbReference type="GO" id="GO:0022857">
    <property type="term" value="F:transmembrane transporter activity"/>
    <property type="evidence" value="ECO:0007669"/>
    <property type="project" value="UniProtKB-ARBA"/>
</dbReference>
<dbReference type="SMART" id="SM00382">
    <property type="entry name" value="AAA"/>
    <property type="match status" value="1"/>
</dbReference>
<gene>
    <name evidence="6" type="ORF">CTER_1890</name>
</gene>
<accession>S0FPA9</accession>
<evidence type="ECO:0000256" key="4">
    <source>
        <dbReference type="ARBA" id="ARBA00022840"/>
    </source>
</evidence>
<dbReference type="InterPro" id="IPR003439">
    <property type="entry name" value="ABC_transporter-like_ATP-bd"/>
</dbReference>
<reference evidence="6 7" key="1">
    <citation type="journal article" date="2013" name="Genome Announc.">
        <title>Draft Genome Sequence of the Cellulolytic, Mesophilic, Anaerobic Bacterium Clostridium termitidis Strain CT1112 (DSM 5398).</title>
        <authorList>
            <person name="Lal S."/>
            <person name="Ramachandran U."/>
            <person name="Zhang X."/>
            <person name="Munir R."/>
            <person name="Sparling R."/>
            <person name="Levin D.B."/>
        </authorList>
    </citation>
    <scope>NUCLEOTIDE SEQUENCE [LARGE SCALE GENOMIC DNA]</scope>
    <source>
        <strain evidence="6 7">CT1112</strain>
    </source>
</reference>
<evidence type="ECO:0000256" key="1">
    <source>
        <dbReference type="ARBA" id="ARBA00004202"/>
    </source>
</evidence>
<evidence type="ECO:0000313" key="7">
    <source>
        <dbReference type="Proteomes" id="UP000014155"/>
    </source>
</evidence>
<keyword evidence="3" id="KW-0547">Nucleotide-binding</keyword>
<keyword evidence="4" id="KW-0067">ATP-binding</keyword>
<feature type="domain" description="ABC transporter" evidence="5">
    <location>
        <begin position="4"/>
        <end position="216"/>
    </location>
</feature>
<keyword evidence="2" id="KW-0813">Transport</keyword>
<evidence type="ECO:0000313" key="6">
    <source>
        <dbReference type="EMBL" id="EMS72201.1"/>
    </source>
</evidence>
<dbReference type="GO" id="GO:0005886">
    <property type="term" value="C:plasma membrane"/>
    <property type="evidence" value="ECO:0007669"/>
    <property type="project" value="UniProtKB-SubCell"/>
</dbReference>
<dbReference type="PATRIC" id="fig|1195236.3.peg.2210"/>
<dbReference type="CDD" id="cd03225">
    <property type="entry name" value="ABC_cobalt_CbiO_domain1"/>
    <property type="match status" value="1"/>
</dbReference>
<dbReference type="InterPro" id="IPR003593">
    <property type="entry name" value="AAA+_ATPase"/>
</dbReference>
<organism evidence="6 7">
    <name type="scientific">Ruminiclostridium cellobioparum subsp. termitidis CT1112</name>
    <dbReference type="NCBI Taxonomy" id="1195236"/>
    <lineage>
        <taxon>Bacteria</taxon>
        <taxon>Bacillati</taxon>
        <taxon>Bacillota</taxon>
        <taxon>Clostridia</taxon>
        <taxon>Eubacteriales</taxon>
        <taxon>Oscillospiraceae</taxon>
        <taxon>Ruminiclostridium</taxon>
    </lineage>
</organism>
<sequence>MSLLEFRNVTYIHSNNSILENISLNIEQGDFVSITGPSGSGKSTILKLCSNLISPTEGDILFKAVNLNLYAPTELRKSITYCFQTPYLFGDTVIENIRFPFLIRDLQIDDVRVNELFSKFQMPIEFLAKEVKNLSGGEKQRLSLIRSLLFKPEILLLDEITAALDVENTKIVEKVIKSLNNEGITVLWVTHNTEQSRKLANKRITVENGRVKNIELLG</sequence>
<dbReference type="AlphaFoldDB" id="S0FPA9"/>
<evidence type="ECO:0000256" key="2">
    <source>
        <dbReference type="ARBA" id="ARBA00022448"/>
    </source>
</evidence>
<dbReference type="STRING" id="1195236.CTER_1890"/>
<evidence type="ECO:0000256" key="3">
    <source>
        <dbReference type="ARBA" id="ARBA00022741"/>
    </source>
</evidence>
<comment type="subcellular location">
    <subcellularLocation>
        <location evidence="1">Cell membrane</location>
        <topology evidence="1">Peripheral membrane protein</topology>
    </subcellularLocation>
</comment>
<dbReference type="SUPFAM" id="SSF52540">
    <property type="entry name" value="P-loop containing nucleoside triphosphate hydrolases"/>
    <property type="match status" value="1"/>
</dbReference>
<name>S0FPA9_RUMCE</name>
<dbReference type="PROSITE" id="PS00211">
    <property type="entry name" value="ABC_TRANSPORTER_1"/>
    <property type="match status" value="1"/>
</dbReference>
<dbReference type="RefSeq" id="WP_004625457.1">
    <property type="nucleotide sequence ID" value="NZ_AORV01000030.1"/>
</dbReference>
<dbReference type="Proteomes" id="UP000014155">
    <property type="component" value="Unassembled WGS sequence"/>
</dbReference>
<dbReference type="GO" id="GO:0016887">
    <property type="term" value="F:ATP hydrolysis activity"/>
    <property type="evidence" value="ECO:0007669"/>
    <property type="project" value="InterPro"/>
</dbReference>
<dbReference type="InterPro" id="IPR027417">
    <property type="entry name" value="P-loop_NTPase"/>
</dbReference>
<dbReference type="InterPro" id="IPR015856">
    <property type="entry name" value="ABC_transpr_CbiO/EcfA_su"/>
</dbReference>
<dbReference type="PROSITE" id="PS50893">
    <property type="entry name" value="ABC_TRANSPORTER_2"/>
    <property type="match status" value="1"/>
</dbReference>
<dbReference type="eggNOG" id="COG4619">
    <property type="taxonomic scope" value="Bacteria"/>
</dbReference>
<proteinExistence type="predicted"/>
<dbReference type="InterPro" id="IPR017871">
    <property type="entry name" value="ABC_transporter-like_CS"/>
</dbReference>
<dbReference type="PANTHER" id="PTHR43423">
    <property type="entry name" value="ABC TRANSPORTER I FAMILY MEMBER 17"/>
    <property type="match status" value="1"/>
</dbReference>
<comment type="caution">
    <text evidence="6">The sequence shown here is derived from an EMBL/GenBank/DDBJ whole genome shotgun (WGS) entry which is preliminary data.</text>
</comment>
<dbReference type="PANTHER" id="PTHR43423:SF1">
    <property type="entry name" value="ABC TRANSPORTER I FAMILY MEMBER 17"/>
    <property type="match status" value="1"/>
</dbReference>
<dbReference type="Pfam" id="PF00005">
    <property type="entry name" value="ABC_tran"/>
    <property type="match status" value="1"/>
</dbReference>
<dbReference type="Gene3D" id="3.40.50.300">
    <property type="entry name" value="P-loop containing nucleotide triphosphate hydrolases"/>
    <property type="match status" value="1"/>
</dbReference>
<keyword evidence="7" id="KW-1185">Reference proteome</keyword>
<dbReference type="EMBL" id="AORV01000030">
    <property type="protein sequence ID" value="EMS72201.1"/>
    <property type="molecule type" value="Genomic_DNA"/>
</dbReference>